<sequence>MYARIVHYQVMREKLLSSIFMSYEGKPRKILTWQLNYRCERLYETKIVPTTFGAPHFSKQLLTGTVIRTCALCERVAHIKTSQSVAWNSHLLKPPINI</sequence>
<keyword evidence="2" id="KW-1185">Reference proteome</keyword>
<proteinExistence type="predicted"/>
<name>A0AAV4SHA2_9ARAC</name>
<evidence type="ECO:0000313" key="2">
    <source>
        <dbReference type="Proteomes" id="UP001054837"/>
    </source>
</evidence>
<dbReference type="EMBL" id="BPLQ01007619">
    <property type="protein sequence ID" value="GIY31233.1"/>
    <property type="molecule type" value="Genomic_DNA"/>
</dbReference>
<organism evidence="1 2">
    <name type="scientific">Caerostris darwini</name>
    <dbReference type="NCBI Taxonomy" id="1538125"/>
    <lineage>
        <taxon>Eukaryota</taxon>
        <taxon>Metazoa</taxon>
        <taxon>Ecdysozoa</taxon>
        <taxon>Arthropoda</taxon>
        <taxon>Chelicerata</taxon>
        <taxon>Arachnida</taxon>
        <taxon>Araneae</taxon>
        <taxon>Araneomorphae</taxon>
        <taxon>Entelegynae</taxon>
        <taxon>Araneoidea</taxon>
        <taxon>Araneidae</taxon>
        <taxon>Caerostris</taxon>
    </lineage>
</organism>
<comment type="caution">
    <text evidence="1">The sequence shown here is derived from an EMBL/GenBank/DDBJ whole genome shotgun (WGS) entry which is preliminary data.</text>
</comment>
<gene>
    <name evidence="1" type="ORF">CDAR_81031</name>
</gene>
<accession>A0AAV4SHA2</accession>
<dbReference type="Proteomes" id="UP001054837">
    <property type="component" value="Unassembled WGS sequence"/>
</dbReference>
<dbReference type="AlphaFoldDB" id="A0AAV4SHA2"/>
<evidence type="ECO:0000313" key="1">
    <source>
        <dbReference type="EMBL" id="GIY31233.1"/>
    </source>
</evidence>
<protein>
    <submittedName>
        <fullName evidence="1">Uncharacterized protein</fullName>
    </submittedName>
</protein>
<reference evidence="1 2" key="1">
    <citation type="submission" date="2021-06" db="EMBL/GenBank/DDBJ databases">
        <title>Caerostris darwini draft genome.</title>
        <authorList>
            <person name="Kono N."/>
            <person name="Arakawa K."/>
        </authorList>
    </citation>
    <scope>NUCLEOTIDE SEQUENCE [LARGE SCALE GENOMIC DNA]</scope>
</reference>